<evidence type="ECO:0000256" key="13">
    <source>
        <dbReference type="ARBA" id="ARBA00030899"/>
    </source>
</evidence>
<keyword evidence="11" id="KW-0411">Iron-sulfur</keyword>
<keyword evidence="6" id="KW-0479">Metal-binding</keyword>
<comment type="subunit">
    <text evidence="3">Hexamer of two alpha, two beta, and two delta chains.</text>
</comment>
<evidence type="ECO:0000256" key="6">
    <source>
        <dbReference type="ARBA" id="ARBA00022723"/>
    </source>
</evidence>
<dbReference type="EC" id="1.18.6.1" evidence="4"/>
<evidence type="ECO:0000256" key="3">
    <source>
        <dbReference type="ARBA" id="ARBA00011515"/>
    </source>
</evidence>
<dbReference type="GO" id="GO:0016163">
    <property type="term" value="F:nitrogenase activity"/>
    <property type="evidence" value="ECO:0007669"/>
    <property type="project" value="UniProtKB-EC"/>
</dbReference>
<comment type="catalytic activity">
    <reaction evidence="14">
        <text>N2 + 8 reduced [2Fe-2S]-[ferredoxin] + 16 ATP + 16 H2O = H2 + 8 oxidized [2Fe-2S]-[ferredoxin] + 2 NH4(+) + 16 ADP + 16 phosphate + 6 H(+)</text>
        <dbReference type="Rhea" id="RHEA:21448"/>
        <dbReference type="Rhea" id="RHEA-COMP:10000"/>
        <dbReference type="Rhea" id="RHEA-COMP:10001"/>
        <dbReference type="ChEBI" id="CHEBI:15377"/>
        <dbReference type="ChEBI" id="CHEBI:15378"/>
        <dbReference type="ChEBI" id="CHEBI:17997"/>
        <dbReference type="ChEBI" id="CHEBI:18276"/>
        <dbReference type="ChEBI" id="CHEBI:28938"/>
        <dbReference type="ChEBI" id="CHEBI:30616"/>
        <dbReference type="ChEBI" id="CHEBI:33737"/>
        <dbReference type="ChEBI" id="CHEBI:33738"/>
        <dbReference type="ChEBI" id="CHEBI:43474"/>
        <dbReference type="ChEBI" id="CHEBI:456216"/>
        <dbReference type="EC" id="1.18.6.1"/>
    </reaction>
</comment>
<reference evidence="15 16" key="1">
    <citation type="submission" date="2012-07" db="EMBL/GenBank/DDBJ databases">
        <title>Draft genome sequence of Desulfovibrio magneticus str. Maddingley MBC34 obtained from a metagenomic sequence of a methanogenic enrichment isolated from coal-seam formation water in Victoria, Australia.</title>
        <authorList>
            <person name="Greenfield P."/>
            <person name="Hendry P."/>
            <person name="Li D."/>
            <person name="Rosewarne C.P."/>
            <person name="Tran-Dinh N."/>
            <person name="Elbourne L.D.H."/>
            <person name="Paulsen I.T."/>
            <person name="Midgley D.J."/>
        </authorList>
    </citation>
    <scope>NUCLEOTIDE SEQUENCE [LARGE SCALE GENOMIC DNA]</scope>
    <source>
        <strain evidence="16">Maddingley MBC34</strain>
    </source>
</reference>
<comment type="cofactor">
    <cofactor evidence="1">
        <name>iron-sulfur cluster</name>
        <dbReference type="ChEBI" id="CHEBI:30408"/>
    </cofactor>
</comment>
<dbReference type="AlphaFoldDB" id="K6GCX6"/>
<evidence type="ECO:0000256" key="11">
    <source>
        <dbReference type="ARBA" id="ARBA00023014"/>
    </source>
</evidence>
<evidence type="ECO:0000313" key="15">
    <source>
        <dbReference type="EMBL" id="EKO38944.1"/>
    </source>
</evidence>
<comment type="caution">
    <text evidence="15">The sequence shown here is derived from an EMBL/GenBank/DDBJ whole genome shotgun (WGS) entry which is preliminary data.</text>
</comment>
<evidence type="ECO:0000256" key="4">
    <source>
        <dbReference type="ARBA" id="ARBA00012773"/>
    </source>
</evidence>
<protein>
    <recommendedName>
        <fullName evidence="5">Nitrogenase iron-iron protein delta chain</fullName>
        <ecNumber evidence="4">1.18.6.1</ecNumber>
    </recommendedName>
    <alternativeName>
        <fullName evidence="13">Nitrogenase component I</fullName>
    </alternativeName>
</protein>
<dbReference type="InterPro" id="IPR014278">
    <property type="entry name" value="Nase_Fe-Fe_dsu"/>
</dbReference>
<dbReference type="GO" id="GO:0005506">
    <property type="term" value="F:iron ion binding"/>
    <property type="evidence" value="ECO:0007669"/>
    <property type="project" value="InterPro"/>
</dbReference>
<comment type="function">
    <text evidence="2">The key enzymatic reactions in nitrogen fixation are catalyzed by the nitrogenase complex, which has 2 components: the iron protein (component 2) and a component 1 which is either a molybdenum-iron protein, a vanadium-iron, or an iron-iron protein.</text>
</comment>
<evidence type="ECO:0000256" key="2">
    <source>
        <dbReference type="ARBA" id="ARBA00004064"/>
    </source>
</evidence>
<evidence type="ECO:0000256" key="12">
    <source>
        <dbReference type="ARBA" id="ARBA00023231"/>
    </source>
</evidence>
<evidence type="ECO:0000256" key="10">
    <source>
        <dbReference type="ARBA" id="ARBA00023004"/>
    </source>
</evidence>
<keyword evidence="7" id="KW-0547">Nucleotide-binding</keyword>
<dbReference type="PATRIC" id="fig|1206767.3.peg.2300"/>
<evidence type="ECO:0000256" key="7">
    <source>
        <dbReference type="ARBA" id="ARBA00022741"/>
    </source>
</evidence>
<organism evidence="15 16">
    <name type="scientific">Solidesulfovibrio magneticus str. Maddingley MBC34</name>
    <dbReference type="NCBI Taxonomy" id="1206767"/>
    <lineage>
        <taxon>Bacteria</taxon>
        <taxon>Pseudomonadati</taxon>
        <taxon>Thermodesulfobacteriota</taxon>
        <taxon>Desulfovibrionia</taxon>
        <taxon>Desulfovibrionales</taxon>
        <taxon>Desulfovibrionaceae</taxon>
        <taxon>Solidesulfovibrio</taxon>
    </lineage>
</organism>
<evidence type="ECO:0000256" key="9">
    <source>
        <dbReference type="ARBA" id="ARBA00023002"/>
    </source>
</evidence>
<evidence type="ECO:0000313" key="16">
    <source>
        <dbReference type="Proteomes" id="UP000006272"/>
    </source>
</evidence>
<dbReference type="EMBL" id="ALAO01000189">
    <property type="protein sequence ID" value="EKO38944.1"/>
    <property type="molecule type" value="Genomic_DNA"/>
</dbReference>
<accession>K6GCX6</accession>
<proteinExistence type="predicted"/>
<keyword evidence="8" id="KW-0067">ATP-binding</keyword>
<evidence type="ECO:0000256" key="1">
    <source>
        <dbReference type="ARBA" id="ARBA00001915"/>
    </source>
</evidence>
<evidence type="ECO:0000256" key="14">
    <source>
        <dbReference type="ARBA" id="ARBA00047967"/>
    </source>
</evidence>
<gene>
    <name evidence="15" type="ORF">B193_2357</name>
</gene>
<keyword evidence="9" id="KW-0560">Oxidoreductase</keyword>
<keyword evidence="12" id="KW-0535">Nitrogen fixation</keyword>
<name>K6GCX6_9BACT</name>
<dbReference type="Pfam" id="PF03139">
    <property type="entry name" value="AnfG_VnfG"/>
    <property type="match status" value="1"/>
</dbReference>
<evidence type="ECO:0000256" key="8">
    <source>
        <dbReference type="ARBA" id="ARBA00022840"/>
    </source>
</evidence>
<dbReference type="NCBIfam" id="TIGR02929">
    <property type="entry name" value="anfG_nitrog"/>
    <property type="match status" value="1"/>
</dbReference>
<dbReference type="GO" id="GO:0005524">
    <property type="term" value="F:ATP binding"/>
    <property type="evidence" value="ECO:0007669"/>
    <property type="project" value="UniProtKB-KW"/>
</dbReference>
<evidence type="ECO:0000256" key="5">
    <source>
        <dbReference type="ARBA" id="ARBA00015525"/>
    </source>
</evidence>
<sequence length="116" mass="13786">MEALRKERVEQLVDYIMKKCLWQFHSRAWDRRNQNEGILTKTRQILCDEPVNLETPAERCYWVDAVLLAEAFKEKYAWLDGLPKEEIAAVMKGLHERMDFLTIDGSLNKELTDQHY</sequence>
<dbReference type="Proteomes" id="UP000006272">
    <property type="component" value="Unassembled WGS sequence"/>
</dbReference>
<dbReference type="GO" id="GO:0051536">
    <property type="term" value="F:iron-sulfur cluster binding"/>
    <property type="evidence" value="ECO:0007669"/>
    <property type="project" value="UniProtKB-KW"/>
</dbReference>
<keyword evidence="10" id="KW-0408">Iron</keyword>
<dbReference type="InterPro" id="IPR004349">
    <property type="entry name" value="V/Nase_d_su"/>
</dbReference>